<protein>
    <recommendedName>
        <fullName evidence="4">T9SS type B sorting domain-containing protein</fullName>
    </recommendedName>
</protein>
<sequence>MHLRITILTLMTLLFAHQALSALVVTCPTDKNENFEPGCGFAIGDYTGEVVILESDGMTFINQVQVPGTVINQTTTIQIIVTDEGGNVESCYFDIILPPLPEVTLSSTEPFCYGDAGGSVTANVTGGQAPYTYLWTTGETGASISGLTAGSYGVIVTDANDCPVSRETTVTEPPRVVLDLNVLVLSGGHNVSSKDAEDGEASVTATGGTPPYVWLWSTGETTSSVSGLGVGEYWVMVTDFNGCVDTASFQLVAPFIINVPVAISPNGDGLNDTFVIAGIEDHPENSLLIFNRRGDIVYQAENYANDWDGTANADMQIGSSELPDGSYFYHLQIKDHPEVIRGSVLIKRK</sequence>
<reference evidence="2 3" key="1">
    <citation type="journal article" date="2019" name="Int. J. Syst. Evol. Microbiol.">
        <title>The Global Catalogue of Microorganisms (GCM) 10K type strain sequencing project: providing services to taxonomists for standard genome sequencing and annotation.</title>
        <authorList>
            <consortium name="The Broad Institute Genomics Platform"/>
            <consortium name="The Broad Institute Genome Sequencing Center for Infectious Disease"/>
            <person name="Wu L."/>
            <person name="Ma J."/>
        </authorList>
    </citation>
    <scope>NUCLEOTIDE SEQUENCE [LARGE SCALE GENOMIC DNA]</scope>
    <source>
        <strain evidence="2 3">JCM 16083</strain>
    </source>
</reference>
<dbReference type="InterPro" id="IPR026341">
    <property type="entry name" value="T9SS_type_B"/>
</dbReference>
<keyword evidence="1" id="KW-0732">Signal</keyword>
<dbReference type="NCBIfam" id="TIGR04131">
    <property type="entry name" value="Bac_Flav_CTERM"/>
    <property type="match status" value="1"/>
</dbReference>
<feature type="chain" id="PRO_5047362096" description="T9SS type B sorting domain-containing protein" evidence="1">
    <location>
        <begin position="22"/>
        <end position="349"/>
    </location>
</feature>
<proteinExistence type="predicted"/>
<gene>
    <name evidence="2" type="ORF">GCM10009118_23660</name>
</gene>
<evidence type="ECO:0000256" key="1">
    <source>
        <dbReference type="SAM" id="SignalP"/>
    </source>
</evidence>
<keyword evidence="3" id="KW-1185">Reference proteome</keyword>
<accession>A0ABN1MRL2</accession>
<dbReference type="Pfam" id="PF13573">
    <property type="entry name" value="SprB"/>
    <property type="match status" value="2"/>
</dbReference>
<evidence type="ECO:0000313" key="2">
    <source>
        <dbReference type="EMBL" id="GAA0875957.1"/>
    </source>
</evidence>
<dbReference type="Pfam" id="PF13585">
    <property type="entry name" value="CHU_C"/>
    <property type="match status" value="1"/>
</dbReference>
<dbReference type="RefSeq" id="WP_343787963.1">
    <property type="nucleotide sequence ID" value="NZ_BAAAFH010000011.1"/>
</dbReference>
<dbReference type="EMBL" id="BAAAFH010000011">
    <property type="protein sequence ID" value="GAA0875957.1"/>
    <property type="molecule type" value="Genomic_DNA"/>
</dbReference>
<dbReference type="InterPro" id="IPR025667">
    <property type="entry name" value="SprB_repeat"/>
</dbReference>
<name>A0ABN1MRL2_9FLAO</name>
<evidence type="ECO:0000313" key="3">
    <source>
        <dbReference type="Proteomes" id="UP001501126"/>
    </source>
</evidence>
<comment type="caution">
    <text evidence="2">The sequence shown here is derived from an EMBL/GenBank/DDBJ whole genome shotgun (WGS) entry which is preliminary data.</text>
</comment>
<dbReference type="Proteomes" id="UP001501126">
    <property type="component" value="Unassembled WGS sequence"/>
</dbReference>
<feature type="signal peptide" evidence="1">
    <location>
        <begin position="1"/>
        <end position="21"/>
    </location>
</feature>
<dbReference type="Gene3D" id="2.60.40.740">
    <property type="match status" value="2"/>
</dbReference>
<evidence type="ECO:0008006" key="4">
    <source>
        <dbReference type="Google" id="ProtNLM"/>
    </source>
</evidence>
<organism evidence="2 3">
    <name type="scientific">Wandonia haliotis</name>
    <dbReference type="NCBI Taxonomy" id="574963"/>
    <lineage>
        <taxon>Bacteria</taxon>
        <taxon>Pseudomonadati</taxon>
        <taxon>Bacteroidota</taxon>
        <taxon>Flavobacteriia</taxon>
        <taxon>Flavobacteriales</taxon>
        <taxon>Crocinitomicaceae</taxon>
        <taxon>Wandonia</taxon>
    </lineage>
</organism>